<proteinExistence type="predicted"/>
<dbReference type="EMBL" id="MU003694">
    <property type="protein sequence ID" value="KAF2815042.1"/>
    <property type="molecule type" value="Genomic_DNA"/>
</dbReference>
<gene>
    <name evidence="2 4" type="ORF">BDZ99DRAFT_515799</name>
</gene>
<dbReference type="AlphaFoldDB" id="A0A6A6Z1J6"/>
<evidence type="ECO:0000313" key="2">
    <source>
        <dbReference type="EMBL" id="KAF2815042.1"/>
    </source>
</evidence>
<evidence type="ECO:0000256" key="1">
    <source>
        <dbReference type="SAM" id="MobiDB-lite"/>
    </source>
</evidence>
<reference evidence="4" key="2">
    <citation type="submission" date="2020-04" db="EMBL/GenBank/DDBJ databases">
        <authorList>
            <consortium name="NCBI Genome Project"/>
        </authorList>
    </citation>
    <scope>NUCLEOTIDE SEQUENCE</scope>
    <source>
        <strain evidence="4">CBS 304.34</strain>
    </source>
</reference>
<reference evidence="2 4" key="1">
    <citation type="journal article" date="2020" name="Stud. Mycol.">
        <title>101 Dothideomycetes genomes: a test case for predicting lifestyles and emergence of pathogens.</title>
        <authorList>
            <person name="Haridas S."/>
            <person name="Albert R."/>
            <person name="Binder M."/>
            <person name="Bloem J."/>
            <person name="Labutti K."/>
            <person name="Salamov A."/>
            <person name="Andreopoulos B."/>
            <person name="Baker S."/>
            <person name="Barry K."/>
            <person name="Bills G."/>
            <person name="Bluhm B."/>
            <person name="Cannon C."/>
            <person name="Castanera R."/>
            <person name="Culley D."/>
            <person name="Daum C."/>
            <person name="Ezra D."/>
            <person name="Gonzalez J."/>
            <person name="Henrissat B."/>
            <person name="Kuo A."/>
            <person name="Liang C."/>
            <person name="Lipzen A."/>
            <person name="Lutzoni F."/>
            <person name="Magnuson J."/>
            <person name="Mondo S."/>
            <person name="Nolan M."/>
            <person name="Ohm R."/>
            <person name="Pangilinan J."/>
            <person name="Park H.-J."/>
            <person name="Ramirez L."/>
            <person name="Alfaro M."/>
            <person name="Sun H."/>
            <person name="Tritt A."/>
            <person name="Yoshinaga Y."/>
            <person name="Zwiers L.-H."/>
            <person name="Turgeon B."/>
            <person name="Goodwin S."/>
            <person name="Spatafora J."/>
            <person name="Crous P."/>
            <person name="Grigoriev I."/>
        </authorList>
    </citation>
    <scope>NUCLEOTIDE SEQUENCE</scope>
    <source>
        <strain evidence="2 4">CBS 304.34</strain>
    </source>
</reference>
<protein>
    <submittedName>
        <fullName evidence="2 4">Uncharacterized protein</fullName>
    </submittedName>
</protein>
<evidence type="ECO:0000313" key="4">
    <source>
        <dbReference type="RefSeq" id="XP_033582006.1"/>
    </source>
</evidence>
<accession>A0A6A6Z1J6</accession>
<dbReference type="Proteomes" id="UP000504636">
    <property type="component" value="Unplaced"/>
</dbReference>
<feature type="region of interest" description="Disordered" evidence="1">
    <location>
        <begin position="69"/>
        <end position="106"/>
    </location>
</feature>
<organism evidence="2">
    <name type="scientific">Mytilinidion resinicola</name>
    <dbReference type="NCBI Taxonomy" id="574789"/>
    <lineage>
        <taxon>Eukaryota</taxon>
        <taxon>Fungi</taxon>
        <taxon>Dikarya</taxon>
        <taxon>Ascomycota</taxon>
        <taxon>Pezizomycotina</taxon>
        <taxon>Dothideomycetes</taxon>
        <taxon>Pleosporomycetidae</taxon>
        <taxon>Mytilinidiales</taxon>
        <taxon>Mytilinidiaceae</taxon>
        <taxon>Mytilinidion</taxon>
    </lineage>
</organism>
<evidence type="ECO:0000313" key="3">
    <source>
        <dbReference type="Proteomes" id="UP000504636"/>
    </source>
</evidence>
<dbReference type="RefSeq" id="XP_033582006.1">
    <property type="nucleotide sequence ID" value="XM_033725007.1"/>
</dbReference>
<keyword evidence="3" id="KW-1185">Reference proteome</keyword>
<dbReference type="GeneID" id="54465900"/>
<name>A0A6A6Z1J6_9PEZI</name>
<reference evidence="4" key="3">
    <citation type="submission" date="2025-04" db="UniProtKB">
        <authorList>
            <consortium name="RefSeq"/>
        </authorList>
    </citation>
    <scope>IDENTIFICATION</scope>
    <source>
        <strain evidence="4">CBS 304.34</strain>
    </source>
</reference>
<sequence>MPVPQLGSSSRQAPSLVRRLQRSYFAAPTRSLRHSGRNAQTASSARVCARVSSASLLVHLHGAAPAADGCLRTSHSQEAANKPLTRGREQATHKMPAPTAPPAGLPHTQKATAVAAKPAQHATRHCDNGSIFTPSIVKSTLCAPRMTRHAAGGLMMDRVDGDCSEIRNTLV</sequence>